<evidence type="ECO:0000313" key="3">
    <source>
        <dbReference type="EMBL" id="GBE82163.1"/>
    </source>
</evidence>
<keyword evidence="4" id="KW-1185">Reference proteome</keyword>
<evidence type="ECO:0000313" key="4">
    <source>
        <dbReference type="Proteomes" id="UP000287166"/>
    </source>
</evidence>
<dbReference type="GeneID" id="38779080"/>
<dbReference type="STRING" id="139825.A0A401GJ61"/>
<dbReference type="AlphaFoldDB" id="A0A401GJ61"/>
<dbReference type="GO" id="GO:0031416">
    <property type="term" value="C:NatB complex"/>
    <property type="evidence" value="ECO:0007669"/>
    <property type="project" value="TreeGrafter"/>
</dbReference>
<dbReference type="Pfam" id="PF09797">
    <property type="entry name" value="NatB_MDM20"/>
    <property type="match status" value="1"/>
</dbReference>
<dbReference type="PANTHER" id="PTHR22767:SF3">
    <property type="entry name" value="N-ALPHA-ACETYLTRANSFERASE 25, NATB AUXILIARY SUBUNIT"/>
    <property type="match status" value="1"/>
</dbReference>
<comment type="caution">
    <text evidence="3">The sequence shown here is derived from an EMBL/GenBank/DDBJ whole genome shotgun (WGS) entry which is preliminary data.</text>
</comment>
<accession>A0A401GJ61</accession>
<proteinExistence type="inferred from homology"/>
<dbReference type="SUPFAM" id="SSF48452">
    <property type="entry name" value="TPR-like"/>
    <property type="match status" value="1"/>
</dbReference>
<dbReference type="Gene3D" id="1.25.40.1040">
    <property type="match status" value="1"/>
</dbReference>
<dbReference type="InterPro" id="IPR019183">
    <property type="entry name" value="NAA25_NatB_aux_su"/>
</dbReference>
<dbReference type="InterPro" id="IPR011990">
    <property type="entry name" value="TPR-like_helical_dom_sf"/>
</dbReference>
<dbReference type="InParanoid" id="A0A401GJ61"/>
<sequence length="942" mass="106827">MSADLDRQIRAIYEALDTGSNKFAILACNKVLKKQPKIELVKALKALALVRSQKVEESLLLCDEILAARPADVATLTAMMHVLRGLGRHTDMVTMYEEAYKQQPNNEELGSQTFFANVRIGNWKAAQQIATKMHKQFHDDHYLYWSVMSAVLQANDPATPPNFRDVLYKLAHRLLTSSTTPSYYSSDRFYLHLVVLRELKLYDDAYTMLEHEAGKAVCSVSLACDDLRREVWKAKGLCKEEGARAKERITDAKVRNWLEFLAVLDATFWDVTSELSDTDTTRAACAEEISKTRKFFTQVAEQDGLHDRSGPLALLELERRARMHGLSQEPSELLNLLKQYFQQFGDKGCCYEDLRTYVELEGDDLSAWTSFLESQTSMDTLSDLSRYINAQKLARYNLCGAQLTPELEAARAQQYLHVYLDALKFGKDFPDTERQPADDIAVLASHVYVDLWKSTSQVAFLYQAAAVLEYAIGRSKDSYPLRLSLVRIYRLLGAPSLALEQYRAVNVKQVQCDTLSHFILSRASIFSLSSIGDLTYSSECLESSQIYLNNSQETAEFIVRAFNAEKYTQIPEFILFEDRLDNSLQRDLIKVEHVRMRLAHEQVNSDLIDMELIELKFIFDRFHHDNRDLSILPNYQPRCHPSFDQQTLLFDRLPGLGWLWVFLKIYIRALQLASDLDDSVEDKLLIGDRPKPSIDPENKLPLKERLVRRKQEELDELTPDELTFLEFAAVLGDWLAPYHDYIRPPPSAVLAEAAKQTELKTGHPLKGVELPPKGDAANGHTKKEEDPPAATEPPELVTKFFDDMAARFREVIEGKRLPYEVLHVATLTQEALILLTIETQRFKPASVVKMNKLGAMVQSFKDIRIKAAAVLSEMSASLIKLGDTDATVEGRKAFVDACKPVWGPSELDHDFVSGVSKKVGDARKQILEGVGKGIIRVCKNHV</sequence>
<organism evidence="3 4">
    <name type="scientific">Sparassis crispa</name>
    <dbReference type="NCBI Taxonomy" id="139825"/>
    <lineage>
        <taxon>Eukaryota</taxon>
        <taxon>Fungi</taxon>
        <taxon>Dikarya</taxon>
        <taxon>Basidiomycota</taxon>
        <taxon>Agaricomycotina</taxon>
        <taxon>Agaricomycetes</taxon>
        <taxon>Polyporales</taxon>
        <taxon>Sparassidaceae</taxon>
        <taxon>Sparassis</taxon>
    </lineage>
</organism>
<comment type="similarity">
    <text evidence="1">Belongs to the MDM20/NAA25 family.</text>
</comment>
<dbReference type="PANTHER" id="PTHR22767">
    <property type="entry name" value="N-TERMINAL ACETYLTRANSFERASE-RELATED"/>
    <property type="match status" value="1"/>
</dbReference>
<gene>
    <name evidence="3" type="ORF">SCP_0405430</name>
</gene>
<evidence type="ECO:0000256" key="2">
    <source>
        <dbReference type="SAM" id="MobiDB-lite"/>
    </source>
</evidence>
<dbReference type="EMBL" id="BFAD01000004">
    <property type="protein sequence ID" value="GBE82163.1"/>
    <property type="molecule type" value="Genomic_DNA"/>
</dbReference>
<dbReference type="FunCoup" id="A0A401GJ61">
    <property type="interactions" value="629"/>
</dbReference>
<feature type="region of interest" description="Disordered" evidence="2">
    <location>
        <begin position="762"/>
        <end position="794"/>
    </location>
</feature>
<evidence type="ECO:0000256" key="1">
    <source>
        <dbReference type="ARBA" id="ARBA00006298"/>
    </source>
</evidence>
<protein>
    <submittedName>
        <fullName evidence="3">Uncharacterized protein</fullName>
    </submittedName>
</protein>
<dbReference type="RefSeq" id="XP_027613076.1">
    <property type="nucleotide sequence ID" value="XM_027757275.1"/>
</dbReference>
<reference evidence="3 4" key="1">
    <citation type="journal article" date="2018" name="Sci. Rep.">
        <title>Genome sequence of the cauliflower mushroom Sparassis crispa (Hanabiratake) and its association with beneficial usage.</title>
        <authorList>
            <person name="Kiyama R."/>
            <person name="Furutani Y."/>
            <person name="Kawaguchi K."/>
            <person name="Nakanishi T."/>
        </authorList>
    </citation>
    <scope>NUCLEOTIDE SEQUENCE [LARGE SCALE GENOMIC DNA]</scope>
</reference>
<dbReference type="Proteomes" id="UP000287166">
    <property type="component" value="Unassembled WGS sequence"/>
</dbReference>
<name>A0A401GJ61_9APHY</name>
<dbReference type="OrthoDB" id="1874341at2759"/>